<evidence type="ECO:0000259" key="2">
    <source>
        <dbReference type="Pfam" id="PF08450"/>
    </source>
</evidence>
<sequence>MRAEQVTDPVAYHGEGPVWSEGWGGLRWVDMLAGDVLSLGADGTVGRRHVGRVAAALRPRRGGGAVIGVERGFALEDADGTVRPLPEVWTDPGVRMNEGGCDPDGRFYCGSMAYDQKPGAARLYRLDPDGSVHVVLEGVTISNGLEWSPDGTRAYYNDTATGRVDVFDYDREAGLTGRRTFADLAGEELAPDGLTVDARGGVWVALAGGGAVRHYRPDGRLAGVVEVPARKVTACTFGGPGLGTLYITTSREGLEPGEDPLAGALFRAEVGVRGQPAREFAG</sequence>
<name>A0ABM8AIG0_9DEIO</name>
<comment type="similarity">
    <text evidence="1">Belongs to the SMP-30/CGR1 family.</text>
</comment>
<accession>A0ABM8AIG0</accession>
<gene>
    <name evidence="3" type="ORF">DAETH_35690</name>
</gene>
<dbReference type="PANTHER" id="PTHR10907">
    <property type="entry name" value="REGUCALCIN"/>
    <property type="match status" value="1"/>
</dbReference>
<dbReference type="Gene3D" id="2.120.10.30">
    <property type="entry name" value="TolB, C-terminal domain"/>
    <property type="match status" value="1"/>
</dbReference>
<dbReference type="RefSeq" id="WP_264777478.1">
    <property type="nucleotide sequence ID" value="NZ_AP026561.1"/>
</dbReference>
<geneLocation type="plasmid" evidence="3 4">
    <name>pDAETH-1</name>
</geneLocation>
<feature type="domain" description="SMP-30/Gluconolactonase/LRE-like region" evidence="2">
    <location>
        <begin position="14"/>
        <end position="250"/>
    </location>
</feature>
<evidence type="ECO:0000313" key="3">
    <source>
        <dbReference type="EMBL" id="BDP43600.1"/>
    </source>
</evidence>
<dbReference type="Proteomes" id="UP001064971">
    <property type="component" value="Plasmid pDAETH-1"/>
</dbReference>
<dbReference type="InterPro" id="IPR013658">
    <property type="entry name" value="SGL"/>
</dbReference>
<dbReference type="PANTHER" id="PTHR10907:SF47">
    <property type="entry name" value="REGUCALCIN"/>
    <property type="match status" value="1"/>
</dbReference>
<protein>
    <submittedName>
        <fullName evidence="3">Gluconolactonase</fullName>
    </submittedName>
</protein>
<keyword evidence="3" id="KW-0614">Plasmid</keyword>
<dbReference type="SUPFAM" id="SSF63829">
    <property type="entry name" value="Calcium-dependent phosphotriesterase"/>
    <property type="match status" value="1"/>
</dbReference>
<dbReference type="Pfam" id="PF08450">
    <property type="entry name" value="SGL"/>
    <property type="match status" value="1"/>
</dbReference>
<evidence type="ECO:0000313" key="4">
    <source>
        <dbReference type="Proteomes" id="UP001064971"/>
    </source>
</evidence>
<dbReference type="PRINTS" id="PR01790">
    <property type="entry name" value="SMP30FAMILY"/>
</dbReference>
<organism evidence="3 4">
    <name type="scientific">Deinococcus aetherius</name>
    <dbReference type="NCBI Taxonomy" id="200252"/>
    <lineage>
        <taxon>Bacteria</taxon>
        <taxon>Thermotogati</taxon>
        <taxon>Deinococcota</taxon>
        <taxon>Deinococci</taxon>
        <taxon>Deinococcales</taxon>
        <taxon>Deinococcaceae</taxon>
        <taxon>Deinococcus</taxon>
    </lineage>
</organism>
<reference evidence="3" key="1">
    <citation type="submission" date="2022-07" db="EMBL/GenBank/DDBJ databases">
        <title>Complete Genome Sequence of the Radioresistant Bacterium Deinococcus aetherius ST0316, Isolated from the Air Dust collected in Lower Stratosphere above Japan.</title>
        <authorList>
            <person name="Satoh K."/>
            <person name="Hagiwara K."/>
            <person name="Katsumata K."/>
            <person name="Kubo A."/>
            <person name="Yokobori S."/>
            <person name="Yamagishi A."/>
            <person name="Oono Y."/>
            <person name="Narumi I."/>
        </authorList>
    </citation>
    <scope>NUCLEOTIDE SEQUENCE</scope>
    <source>
        <strain evidence="3">ST0316</strain>
        <plasmid evidence="3">pDAETH-1</plasmid>
    </source>
</reference>
<evidence type="ECO:0000256" key="1">
    <source>
        <dbReference type="ARBA" id="ARBA00008853"/>
    </source>
</evidence>
<dbReference type="InterPro" id="IPR011042">
    <property type="entry name" value="6-blade_b-propeller_TolB-like"/>
</dbReference>
<dbReference type="InterPro" id="IPR005511">
    <property type="entry name" value="SMP-30"/>
</dbReference>
<dbReference type="EMBL" id="AP026561">
    <property type="protein sequence ID" value="BDP43600.1"/>
    <property type="molecule type" value="Genomic_DNA"/>
</dbReference>
<proteinExistence type="inferred from homology"/>
<keyword evidence="4" id="KW-1185">Reference proteome</keyword>